<evidence type="ECO:0000313" key="6">
    <source>
        <dbReference type="Proteomes" id="UP000317648"/>
    </source>
</evidence>
<dbReference type="Proteomes" id="UP000317648">
    <property type="component" value="Chromosome"/>
</dbReference>
<dbReference type="GO" id="GO:0015679">
    <property type="term" value="P:plasma membrane copper ion transport"/>
    <property type="evidence" value="ECO:0007669"/>
    <property type="project" value="TreeGrafter"/>
</dbReference>
<dbReference type="InterPro" id="IPR029016">
    <property type="entry name" value="GAF-like_dom_sf"/>
</dbReference>
<name>A0A518E4G4_9BACT</name>
<dbReference type="SUPFAM" id="SSF55781">
    <property type="entry name" value="GAF domain-like"/>
    <property type="match status" value="1"/>
</dbReference>
<sequence length="685" mass="75510">MIANSPQHDAAVSTEHRRLRKIVGEVGQLCRQPLPDEQFYPQYLQRLVKALTAAAGAVWLPDGNGDWQCRWRLDTDPARRKADANRLQRHLPCARKAAASEEALSFTDRNPAGAKEDDAVFVIALRREQEPIAVVEVVLPVPAVQAGRKQALAFLKMMAGLASARGPAKPNVPRVAAATVPRVTTAAVPRAEPGPASLPQGIARPLQQLSAFACAVRQSLDLETTGFLVANEMRSMLGCDRVSIAIANQDACSLVAISGQDAIDRRADNVRQLEALARMGLQSREAVWCDRQSADLTKKLAALGMPRHPAGVDSPWTHLGILPLRESPDDPAIGVAILEQISTEVSLSDLQRRVELAAPHAAQAIARARDHDEIFLRKLWQAIGRTKRLCATRGKRLLVWLAAILLAALFVGLFPIAFHVHGRGVLEPTRQRDVFADVDGVVTEVYVNHGDQVQPGDALVKLHNSNLELQLADVLGRRRAIQEHLAAIHRQRHEEQLERETTDRLTGQLLQLQEQLRGLDQQHALLLEKQNRLIVRSPIAGQVATWNLDRRLMLRPVAAGQILLSVADEAGPWQLEVYLPEADVGHLQTARTDSVQPLPVDFLAVTEPAKEHRGVLQQVDAHAQLYDDHGHAVRVLVKIDRTDLPDTPAGATVRARIQCGERSIGYVWLHRLVGFLYSRVLFRLG</sequence>
<evidence type="ECO:0000313" key="5">
    <source>
        <dbReference type="EMBL" id="QDU98986.1"/>
    </source>
</evidence>
<evidence type="ECO:0000259" key="4">
    <source>
        <dbReference type="Pfam" id="PF25973"/>
    </source>
</evidence>
<dbReference type="PANTHER" id="PTHR30097:SF4">
    <property type="entry name" value="SLR6042 PROTEIN"/>
    <property type="match status" value="1"/>
</dbReference>
<feature type="coiled-coil region" evidence="2">
    <location>
        <begin position="502"/>
        <end position="529"/>
    </location>
</feature>
<proteinExistence type="predicted"/>
<dbReference type="InterPro" id="IPR051909">
    <property type="entry name" value="MFP_Cation_Efflux"/>
</dbReference>
<feature type="domain" description="CzcB-like barrel-sandwich hybrid" evidence="4">
    <location>
        <begin position="432"/>
        <end position="545"/>
    </location>
</feature>
<keyword evidence="3" id="KW-0812">Transmembrane</keyword>
<dbReference type="Gene3D" id="2.40.50.100">
    <property type="match status" value="1"/>
</dbReference>
<dbReference type="AlphaFoldDB" id="A0A518E4G4"/>
<evidence type="ECO:0000256" key="2">
    <source>
        <dbReference type="SAM" id="Coils"/>
    </source>
</evidence>
<keyword evidence="6" id="KW-1185">Reference proteome</keyword>
<dbReference type="Gene3D" id="1.10.287.470">
    <property type="entry name" value="Helix hairpin bin"/>
    <property type="match status" value="1"/>
</dbReference>
<evidence type="ECO:0000256" key="1">
    <source>
        <dbReference type="ARBA" id="ARBA00022448"/>
    </source>
</evidence>
<dbReference type="PANTHER" id="PTHR30097">
    <property type="entry name" value="CATION EFFLUX SYSTEM PROTEIN CUSB"/>
    <property type="match status" value="1"/>
</dbReference>
<accession>A0A518E4G4</accession>
<dbReference type="GO" id="GO:0060003">
    <property type="term" value="P:copper ion export"/>
    <property type="evidence" value="ECO:0007669"/>
    <property type="project" value="TreeGrafter"/>
</dbReference>
<organism evidence="5 6">
    <name type="scientific">Lignipirellula cremea</name>
    <dbReference type="NCBI Taxonomy" id="2528010"/>
    <lineage>
        <taxon>Bacteria</taxon>
        <taxon>Pseudomonadati</taxon>
        <taxon>Planctomycetota</taxon>
        <taxon>Planctomycetia</taxon>
        <taxon>Pirellulales</taxon>
        <taxon>Pirellulaceae</taxon>
        <taxon>Lignipirellula</taxon>
    </lineage>
</organism>
<keyword evidence="3" id="KW-1133">Transmembrane helix</keyword>
<reference evidence="5 6" key="1">
    <citation type="submission" date="2019-02" db="EMBL/GenBank/DDBJ databases">
        <title>Deep-cultivation of Planctomycetes and their phenomic and genomic characterization uncovers novel biology.</title>
        <authorList>
            <person name="Wiegand S."/>
            <person name="Jogler M."/>
            <person name="Boedeker C."/>
            <person name="Pinto D."/>
            <person name="Vollmers J."/>
            <person name="Rivas-Marin E."/>
            <person name="Kohn T."/>
            <person name="Peeters S.H."/>
            <person name="Heuer A."/>
            <person name="Rast P."/>
            <person name="Oberbeckmann S."/>
            <person name="Bunk B."/>
            <person name="Jeske O."/>
            <person name="Meyerdierks A."/>
            <person name="Storesund J.E."/>
            <person name="Kallscheuer N."/>
            <person name="Luecker S."/>
            <person name="Lage O.M."/>
            <person name="Pohl T."/>
            <person name="Merkel B.J."/>
            <person name="Hornburger P."/>
            <person name="Mueller R.-W."/>
            <person name="Bruemmer F."/>
            <person name="Labrenz M."/>
            <person name="Spormann A.M."/>
            <person name="Op den Camp H."/>
            <person name="Overmann J."/>
            <person name="Amann R."/>
            <person name="Jetten M.S.M."/>
            <person name="Mascher T."/>
            <person name="Medema M.H."/>
            <person name="Devos D.P."/>
            <person name="Kaster A.-K."/>
            <person name="Ovreas L."/>
            <person name="Rohde M."/>
            <person name="Galperin M.Y."/>
            <person name="Jogler C."/>
        </authorList>
    </citation>
    <scope>NUCLEOTIDE SEQUENCE [LARGE SCALE GENOMIC DNA]</scope>
    <source>
        <strain evidence="5 6">Pla85_3_4</strain>
    </source>
</reference>
<dbReference type="GO" id="GO:0030313">
    <property type="term" value="C:cell envelope"/>
    <property type="evidence" value="ECO:0007669"/>
    <property type="project" value="TreeGrafter"/>
</dbReference>
<dbReference type="Gene3D" id="2.40.30.170">
    <property type="match status" value="1"/>
</dbReference>
<dbReference type="InterPro" id="IPR058647">
    <property type="entry name" value="BSH_CzcB-like"/>
</dbReference>
<dbReference type="Pfam" id="PF25973">
    <property type="entry name" value="BSH_CzcB"/>
    <property type="match status" value="1"/>
</dbReference>
<keyword evidence="1" id="KW-0813">Transport</keyword>
<protein>
    <submittedName>
        <fullName evidence="5">HlyD family secretion protein</fullName>
    </submittedName>
</protein>
<dbReference type="EMBL" id="CP036433">
    <property type="protein sequence ID" value="QDU98986.1"/>
    <property type="molecule type" value="Genomic_DNA"/>
</dbReference>
<dbReference type="KEGG" id="lcre:Pla8534_68970"/>
<dbReference type="SUPFAM" id="SSF111369">
    <property type="entry name" value="HlyD-like secretion proteins"/>
    <property type="match status" value="1"/>
</dbReference>
<keyword evidence="2" id="KW-0175">Coiled coil</keyword>
<feature type="transmembrane region" description="Helical" evidence="3">
    <location>
        <begin position="397"/>
        <end position="418"/>
    </location>
</feature>
<dbReference type="Gene3D" id="3.30.450.40">
    <property type="match status" value="1"/>
</dbReference>
<evidence type="ECO:0000256" key="3">
    <source>
        <dbReference type="SAM" id="Phobius"/>
    </source>
</evidence>
<keyword evidence="3" id="KW-0472">Membrane</keyword>
<gene>
    <name evidence="5" type="ORF">Pla8534_68970</name>
</gene>